<dbReference type="Gene3D" id="1.10.1070.20">
    <property type="match status" value="1"/>
</dbReference>
<keyword evidence="3 5" id="KW-0418">Kinase</keyword>
<dbReference type="Proteomes" id="UP000189114">
    <property type="component" value="Unassembled WGS sequence"/>
</dbReference>
<evidence type="ECO:0000256" key="1">
    <source>
        <dbReference type="ARBA" id="ARBA00010164"/>
    </source>
</evidence>
<dbReference type="EMBL" id="MLAE01000013">
    <property type="protein sequence ID" value="OOF79280.1"/>
    <property type="molecule type" value="Genomic_DNA"/>
</dbReference>
<dbReference type="InterPro" id="IPR012893">
    <property type="entry name" value="HipA-like_C"/>
</dbReference>
<evidence type="ECO:0000256" key="3">
    <source>
        <dbReference type="ARBA" id="ARBA00022777"/>
    </source>
</evidence>
<dbReference type="Pfam" id="PF07804">
    <property type="entry name" value="HipA_C"/>
    <property type="match status" value="1"/>
</dbReference>
<evidence type="ECO:0000256" key="2">
    <source>
        <dbReference type="ARBA" id="ARBA00022679"/>
    </source>
</evidence>
<dbReference type="PANTHER" id="PTHR37419:SF6">
    <property type="entry name" value="KINASE HI_0665-RELATED"/>
    <property type="match status" value="1"/>
</dbReference>
<evidence type="ECO:0000259" key="4">
    <source>
        <dbReference type="Pfam" id="PF07804"/>
    </source>
</evidence>
<organism evidence="5 6">
    <name type="scientific">Rodentibacter caecimuris</name>
    <dbReference type="NCBI Taxonomy" id="1796644"/>
    <lineage>
        <taxon>Bacteria</taxon>
        <taxon>Pseudomonadati</taxon>
        <taxon>Pseudomonadota</taxon>
        <taxon>Gammaproteobacteria</taxon>
        <taxon>Pasteurellales</taxon>
        <taxon>Pasteurellaceae</taxon>
        <taxon>Rodentibacter</taxon>
    </lineage>
</organism>
<evidence type="ECO:0000313" key="5">
    <source>
        <dbReference type="EMBL" id="OOF79280.1"/>
    </source>
</evidence>
<evidence type="ECO:0000313" key="6">
    <source>
        <dbReference type="Proteomes" id="UP000189114"/>
    </source>
</evidence>
<dbReference type="PANTHER" id="PTHR37419">
    <property type="entry name" value="SERINE/THREONINE-PROTEIN KINASE TOXIN HIPA"/>
    <property type="match status" value="1"/>
</dbReference>
<name>A0A1V3KPJ7_9PAST</name>
<dbReference type="RefSeq" id="WP_077586293.1">
    <property type="nucleotide sequence ID" value="NZ_MLAE01000013.1"/>
</dbReference>
<dbReference type="GO" id="GO:0005829">
    <property type="term" value="C:cytosol"/>
    <property type="evidence" value="ECO:0007669"/>
    <property type="project" value="TreeGrafter"/>
</dbReference>
<dbReference type="GO" id="GO:0004674">
    <property type="term" value="F:protein serine/threonine kinase activity"/>
    <property type="evidence" value="ECO:0007669"/>
    <property type="project" value="TreeGrafter"/>
</dbReference>
<dbReference type="AlphaFoldDB" id="A0A1V3KPJ7"/>
<comment type="similarity">
    <text evidence="1">Belongs to the HipA Ser/Thr kinase family.</text>
</comment>
<proteinExistence type="inferred from homology"/>
<comment type="caution">
    <text evidence="5">The sequence shown here is derived from an EMBL/GenBank/DDBJ whole genome shotgun (WGS) entry which is preliminary data.</text>
</comment>
<dbReference type="InterPro" id="IPR052028">
    <property type="entry name" value="HipA_Ser/Thr_kinase"/>
</dbReference>
<accession>A0A1V3KPJ7</accession>
<reference evidence="6" key="1">
    <citation type="submission" date="2016-10" db="EMBL/GenBank/DDBJ databases">
        <title>Rodentibacter gen. nov. and new species.</title>
        <authorList>
            <person name="Christensen H."/>
        </authorList>
    </citation>
    <scope>NUCLEOTIDE SEQUENCE [LARGE SCALE GENOMIC DNA]</scope>
    <source>
        <strain evidence="6">Ppn152</strain>
    </source>
</reference>
<keyword evidence="2" id="KW-0808">Transferase</keyword>
<sequence>MTLCHILMKPLKKNEMESGYSEEGLHQLTENKKFNPQLPFSRQEFITSKPRKQQGMSISGFQPKLQLIINENQFNSIDQQGSYILKPSPDNYPFLAENEHATMRVMAELGFDVPANGLFPFSNESTEKELAFVIKRFDRDENSKPIHQEQLDGAMNIKEKYGKIKSDDEQYISYERVAKFILQHTEKNLALQRELFRRIVYAYLLANNDLHLRNFSLLYPKNSVPKLAPIYDFVSVAPYSEVFNSALLALPLLEKEEGNQTLAHGFHTQYGEYIGDDFIKFGENIGLNKKVILQKLIPEIIKEKEKVESIYQRSFMTQPHIETVLKTYHKRLQLLKIVDEPSLSQIEALSS</sequence>
<protein>
    <submittedName>
        <fullName evidence="5">Kinase</fullName>
    </submittedName>
</protein>
<feature type="domain" description="HipA-like C-terminal" evidence="4">
    <location>
        <begin position="56"/>
        <end position="290"/>
    </location>
</feature>
<gene>
    <name evidence="5" type="ORF">BKG96_02950</name>
</gene>